<evidence type="ECO:0000313" key="1">
    <source>
        <dbReference type="EMBL" id="KAA8533731.1"/>
    </source>
</evidence>
<dbReference type="PANTHER" id="PTHR35764:SF1">
    <property type="entry name" value="PROTEIN SHORTAGE IN CHIASMATA 1"/>
    <property type="match status" value="1"/>
</dbReference>
<name>A0A5J5AXN6_9ASTE</name>
<evidence type="ECO:0000313" key="2">
    <source>
        <dbReference type="Proteomes" id="UP000325577"/>
    </source>
</evidence>
<dbReference type="AlphaFoldDB" id="A0A5J5AXN6"/>
<dbReference type="GO" id="GO:0000712">
    <property type="term" value="P:resolution of meiotic recombination intermediates"/>
    <property type="evidence" value="ECO:0007669"/>
    <property type="project" value="TreeGrafter"/>
</dbReference>
<dbReference type="InterPro" id="IPR038824">
    <property type="entry name" value="SHOC1-like"/>
</dbReference>
<gene>
    <name evidence="1" type="ORF">F0562_031248</name>
</gene>
<dbReference type="PANTHER" id="PTHR35764">
    <property type="entry name" value="PROTEIN SHORTAGE IN CHIASMATA 1"/>
    <property type="match status" value="1"/>
</dbReference>
<protein>
    <submittedName>
        <fullName evidence="1">Uncharacterized protein</fullName>
    </submittedName>
</protein>
<organism evidence="1 2">
    <name type="scientific">Nyssa sinensis</name>
    <dbReference type="NCBI Taxonomy" id="561372"/>
    <lineage>
        <taxon>Eukaryota</taxon>
        <taxon>Viridiplantae</taxon>
        <taxon>Streptophyta</taxon>
        <taxon>Embryophyta</taxon>
        <taxon>Tracheophyta</taxon>
        <taxon>Spermatophyta</taxon>
        <taxon>Magnoliopsida</taxon>
        <taxon>eudicotyledons</taxon>
        <taxon>Gunneridae</taxon>
        <taxon>Pentapetalae</taxon>
        <taxon>asterids</taxon>
        <taxon>Cornales</taxon>
        <taxon>Nyssaceae</taxon>
        <taxon>Nyssa</taxon>
    </lineage>
</organism>
<proteinExistence type="predicted"/>
<sequence length="94" mass="10410">MKISFNELKNFHTHLDRLDVCHSNKFTDVTMDAVRHSDCSFISHEHVSASFPFDKYGIILEYGGSCASSRVSTISPKLVCFPPSSFPQDGIGGL</sequence>
<dbReference type="Proteomes" id="UP000325577">
    <property type="component" value="Linkage Group LG18"/>
</dbReference>
<dbReference type="EMBL" id="CM018041">
    <property type="protein sequence ID" value="KAA8533731.1"/>
    <property type="molecule type" value="Genomic_DNA"/>
</dbReference>
<accession>A0A5J5AXN6</accession>
<keyword evidence="2" id="KW-1185">Reference proteome</keyword>
<reference evidence="1 2" key="1">
    <citation type="submission" date="2019-09" db="EMBL/GenBank/DDBJ databases">
        <title>A chromosome-level genome assembly of the Chinese tupelo Nyssa sinensis.</title>
        <authorList>
            <person name="Yang X."/>
            <person name="Kang M."/>
            <person name="Yang Y."/>
            <person name="Xiong H."/>
            <person name="Wang M."/>
            <person name="Zhang Z."/>
            <person name="Wang Z."/>
            <person name="Wu H."/>
            <person name="Ma T."/>
            <person name="Liu J."/>
            <person name="Xi Z."/>
        </authorList>
    </citation>
    <scope>NUCLEOTIDE SEQUENCE [LARGE SCALE GENOMIC DNA]</scope>
    <source>
        <strain evidence="1">J267</strain>
        <tissue evidence="1">Leaf</tissue>
    </source>
</reference>